<sequence length="63" mass="7209">MIFYAGVMAERGMDLRTLFSTNDRALHAEEAFTNRQAQWQIIAEALAEHLHTISLPGFCDRRS</sequence>
<keyword evidence="2" id="KW-1185">Reference proteome</keyword>
<evidence type="ECO:0000313" key="1">
    <source>
        <dbReference type="EMBL" id="MFC4956842.1"/>
    </source>
</evidence>
<evidence type="ECO:0000313" key="2">
    <source>
        <dbReference type="Proteomes" id="UP001595834"/>
    </source>
</evidence>
<protein>
    <submittedName>
        <fullName evidence="1">Uncharacterized protein</fullName>
    </submittedName>
</protein>
<dbReference type="RefSeq" id="WP_344380165.1">
    <property type="nucleotide sequence ID" value="NZ_BAAASQ010000038.1"/>
</dbReference>
<comment type="caution">
    <text evidence="1">The sequence shown here is derived from an EMBL/GenBank/DDBJ whole genome shotgun (WGS) entry which is preliminary data.</text>
</comment>
<organism evidence="1 2">
    <name type="scientific">Streptomyces mauvecolor</name>
    <dbReference type="NCBI Taxonomy" id="58345"/>
    <lineage>
        <taxon>Bacteria</taxon>
        <taxon>Bacillati</taxon>
        <taxon>Actinomycetota</taxon>
        <taxon>Actinomycetes</taxon>
        <taxon>Kitasatosporales</taxon>
        <taxon>Streptomycetaceae</taxon>
        <taxon>Streptomyces</taxon>
    </lineage>
</organism>
<proteinExistence type="predicted"/>
<dbReference type="Proteomes" id="UP001595834">
    <property type="component" value="Unassembled WGS sequence"/>
</dbReference>
<reference evidence="2" key="1">
    <citation type="journal article" date="2019" name="Int. J. Syst. Evol. Microbiol.">
        <title>The Global Catalogue of Microorganisms (GCM) 10K type strain sequencing project: providing services to taxonomists for standard genome sequencing and annotation.</title>
        <authorList>
            <consortium name="The Broad Institute Genomics Platform"/>
            <consortium name="The Broad Institute Genome Sequencing Center for Infectious Disease"/>
            <person name="Wu L."/>
            <person name="Ma J."/>
        </authorList>
    </citation>
    <scope>NUCLEOTIDE SEQUENCE [LARGE SCALE GENOMIC DNA]</scope>
    <source>
        <strain evidence="2">CCM 7224</strain>
    </source>
</reference>
<gene>
    <name evidence="1" type="ORF">ACFPFX_11070</name>
</gene>
<name>A0ABV9UK82_9ACTN</name>
<accession>A0ABV9UK82</accession>
<dbReference type="EMBL" id="JBHSIZ010000011">
    <property type="protein sequence ID" value="MFC4956842.1"/>
    <property type="molecule type" value="Genomic_DNA"/>
</dbReference>